<dbReference type="EMBL" id="ASPP01006008">
    <property type="protein sequence ID" value="ETO29521.1"/>
    <property type="molecule type" value="Genomic_DNA"/>
</dbReference>
<dbReference type="PROSITE" id="PS51678">
    <property type="entry name" value="SAM_MT_PRMT"/>
    <property type="match status" value="1"/>
</dbReference>
<dbReference type="PANTHER" id="PTHR11006:SF53">
    <property type="entry name" value="PROTEIN ARGININE N-METHYLTRANSFERASE 3"/>
    <property type="match status" value="1"/>
</dbReference>
<dbReference type="SUPFAM" id="SSF53335">
    <property type="entry name" value="S-adenosyl-L-methionine-dependent methyltransferases"/>
    <property type="match status" value="1"/>
</dbReference>
<dbReference type="Pfam" id="PF13649">
    <property type="entry name" value="Methyltransf_25"/>
    <property type="match status" value="1"/>
</dbReference>
<protein>
    <recommendedName>
        <fullName evidence="12">Protein arginine N-methyltransferase 1</fullName>
    </recommendedName>
</protein>
<keyword evidence="5" id="KW-0539">Nucleus</keyword>
<dbReference type="FunFam" id="3.40.50.150:FF:000116">
    <property type="entry name" value="probable protein arginine N-methyltransferase 1"/>
    <property type="match status" value="1"/>
</dbReference>
<dbReference type="OrthoDB" id="7848332at2759"/>
<dbReference type="GO" id="GO:0016274">
    <property type="term" value="F:protein-arginine N-methyltransferase activity"/>
    <property type="evidence" value="ECO:0007669"/>
    <property type="project" value="InterPro"/>
</dbReference>
<gene>
    <name evidence="10" type="ORF">RFI_07602</name>
</gene>
<sequence>MATETNSKTTNMDEKDANSTSKKESGEHKTSADYYFDSYSHFGIHEEMLKDTVRTKTYQRAILQNKHLFKDKIVLDVGAGTGILCLFAAQAGAKQVFGIECAGIAVHAKKIVKENGFEKVVTIIQGKLEEVELPVPKVDIIISEWMGYFLLYESMVHTVIYARDKWLAPGGIIMPDQSRLFLCGIEDGDYKEEKISFWDNVYGFKMTSLKEEAMKEPLVDVVNSKALVTDTAQILSLDLYTVKVSDLNFSQNFVLNVKCDDYVHGLVAFFDVWFSKCHTRVGFSTAPFAEYTHWKQTVFYFDETLMVKKGTKIFGKIKVESNAKNHRDLDIVLQTTYDSPETGKIAQERFYLMR</sequence>
<dbReference type="InterPro" id="IPR055135">
    <property type="entry name" value="PRMT_dom"/>
</dbReference>
<name>X6NU42_RETFI</name>
<dbReference type="InterPro" id="IPR025799">
    <property type="entry name" value="Arg_MeTrfase"/>
</dbReference>
<feature type="domain" description="Methyltransferase" evidence="8">
    <location>
        <begin position="74"/>
        <end position="171"/>
    </location>
</feature>
<feature type="region of interest" description="Disordered" evidence="7">
    <location>
        <begin position="1"/>
        <end position="26"/>
    </location>
</feature>
<keyword evidence="11" id="KW-1185">Reference proteome</keyword>
<dbReference type="InterPro" id="IPR041698">
    <property type="entry name" value="Methyltransf_25"/>
</dbReference>
<dbReference type="GO" id="GO:0005634">
    <property type="term" value="C:nucleus"/>
    <property type="evidence" value="ECO:0007669"/>
    <property type="project" value="UniProtKB-SubCell"/>
</dbReference>
<evidence type="ECO:0000256" key="1">
    <source>
        <dbReference type="ARBA" id="ARBA00004123"/>
    </source>
</evidence>
<comment type="caution">
    <text evidence="10">The sequence shown here is derived from an EMBL/GenBank/DDBJ whole genome shotgun (WGS) entry which is preliminary data.</text>
</comment>
<keyword evidence="4 6" id="KW-0949">S-adenosyl-L-methionine</keyword>
<evidence type="ECO:0000313" key="10">
    <source>
        <dbReference type="EMBL" id="ETO29521.1"/>
    </source>
</evidence>
<keyword evidence="2 6" id="KW-0489">Methyltransferase</keyword>
<evidence type="ECO:0000256" key="4">
    <source>
        <dbReference type="ARBA" id="ARBA00022691"/>
    </source>
</evidence>
<feature type="compositionally biased region" description="Polar residues" evidence="7">
    <location>
        <begin position="1"/>
        <end position="10"/>
    </location>
</feature>
<dbReference type="Proteomes" id="UP000023152">
    <property type="component" value="Unassembled WGS sequence"/>
</dbReference>
<evidence type="ECO:0000313" key="11">
    <source>
        <dbReference type="Proteomes" id="UP000023152"/>
    </source>
</evidence>
<dbReference type="Pfam" id="PF22528">
    <property type="entry name" value="PRMT_C"/>
    <property type="match status" value="1"/>
</dbReference>
<comment type="subcellular location">
    <subcellularLocation>
        <location evidence="1">Nucleus</location>
    </subcellularLocation>
</comment>
<evidence type="ECO:0000259" key="9">
    <source>
        <dbReference type="Pfam" id="PF22528"/>
    </source>
</evidence>
<feature type="domain" description="Protein arginine N-methyltransferase" evidence="9">
    <location>
        <begin position="177"/>
        <end position="335"/>
    </location>
</feature>
<dbReference type="GO" id="GO:0032259">
    <property type="term" value="P:methylation"/>
    <property type="evidence" value="ECO:0007669"/>
    <property type="project" value="UniProtKB-KW"/>
</dbReference>
<accession>X6NU42</accession>
<reference evidence="10 11" key="1">
    <citation type="journal article" date="2013" name="Curr. Biol.">
        <title>The Genome of the Foraminiferan Reticulomyxa filosa.</title>
        <authorList>
            <person name="Glockner G."/>
            <person name="Hulsmann N."/>
            <person name="Schleicher M."/>
            <person name="Noegel A.A."/>
            <person name="Eichinger L."/>
            <person name="Gallinger C."/>
            <person name="Pawlowski J."/>
            <person name="Sierra R."/>
            <person name="Euteneuer U."/>
            <person name="Pillet L."/>
            <person name="Moustafa A."/>
            <person name="Platzer M."/>
            <person name="Groth M."/>
            <person name="Szafranski K."/>
            <person name="Schliwa M."/>
        </authorList>
    </citation>
    <scope>NUCLEOTIDE SEQUENCE [LARGE SCALE GENOMIC DNA]</scope>
</reference>
<dbReference type="Gene3D" id="2.70.160.11">
    <property type="entry name" value="Hnrnp arginine n-methyltransferase1"/>
    <property type="match status" value="1"/>
</dbReference>
<dbReference type="AlphaFoldDB" id="X6NU42"/>
<proteinExistence type="predicted"/>
<dbReference type="FunFam" id="2.70.160.11:FF:000001">
    <property type="entry name" value="Blast:Protein arginine N-methyltransferase 1"/>
    <property type="match status" value="1"/>
</dbReference>
<dbReference type="PANTHER" id="PTHR11006">
    <property type="entry name" value="PROTEIN ARGININE N-METHYLTRANSFERASE"/>
    <property type="match status" value="1"/>
</dbReference>
<organism evidence="10 11">
    <name type="scientific">Reticulomyxa filosa</name>
    <dbReference type="NCBI Taxonomy" id="46433"/>
    <lineage>
        <taxon>Eukaryota</taxon>
        <taxon>Sar</taxon>
        <taxon>Rhizaria</taxon>
        <taxon>Retaria</taxon>
        <taxon>Foraminifera</taxon>
        <taxon>Monothalamids</taxon>
        <taxon>Reticulomyxidae</taxon>
        <taxon>Reticulomyxa</taxon>
    </lineage>
</organism>
<dbReference type="InterPro" id="IPR029063">
    <property type="entry name" value="SAM-dependent_MTases_sf"/>
</dbReference>
<dbReference type="GO" id="GO:0042054">
    <property type="term" value="F:histone methyltransferase activity"/>
    <property type="evidence" value="ECO:0007669"/>
    <property type="project" value="TreeGrafter"/>
</dbReference>
<dbReference type="OMA" id="CTHTKVK"/>
<dbReference type="Gene3D" id="3.40.50.150">
    <property type="entry name" value="Vaccinia Virus protein VP39"/>
    <property type="match status" value="1"/>
</dbReference>
<evidence type="ECO:0000256" key="6">
    <source>
        <dbReference type="PROSITE-ProRule" id="PRU01015"/>
    </source>
</evidence>
<feature type="compositionally biased region" description="Basic and acidic residues" evidence="7">
    <location>
        <begin position="11"/>
        <end position="26"/>
    </location>
</feature>
<evidence type="ECO:0000256" key="2">
    <source>
        <dbReference type="ARBA" id="ARBA00022603"/>
    </source>
</evidence>
<dbReference type="CDD" id="cd02440">
    <property type="entry name" value="AdoMet_MTases"/>
    <property type="match status" value="1"/>
</dbReference>
<keyword evidence="3 6" id="KW-0808">Transferase</keyword>
<evidence type="ECO:0000256" key="3">
    <source>
        <dbReference type="ARBA" id="ARBA00022679"/>
    </source>
</evidence>
<evidence type="ECO:0000259" key="8">
    <source>
        <dbReference type="Pfam" id="PF13649"/>
    </source>
</evidence>
<evidence type="ECO:0000256" key="5">
    <source>
        <dbReference type="ARBA" id="ARBA00023242"/>
    </source>
</evidence>
<evidence type="ECO:0008006" key="12">
    <source>
        <dbReference type="Google" id="ProtNLM"/>
    </source>
</evidence>
<evidence type="ECO:0000256" key="7">
    <source>
        <dbReference type="SAM" id="MobiDB-lite"/>
    </source>
</evidence>